<evidence type="ECO:0000256" key="1">
    <source>
        <dbReference type="ARBA" id="ARBA00004613"/>
    </source>
</evidence>
<evidence type="ECO:0000256" key="2">
    <source>
        <dbReference type="ARBA" id="ARBA00008834"/>
    </source>
</evidence>
<keyword evidence="4 10" id="KW-0732">Signal</keyword>
<gene>
    <name evidence="11" type="ORF">VSDG_03405</name>
</gene>
<dbReference type="Pfam" id="PF00295">
    <property type="entry name" value="Glyco_hydro_28"/>
    <property type="match status" value="1"/>
</dbReference>
<keyword evidence="12" id="KW-1185">Reference proteome</keyword>
<dbReference type="Proteomes" id="UP000284375">
    <property type="component" value="Unassembled WGS sequence"/>
</dbReference>
<evidence type="ECO:0008006" key="13">
    <source>
        <dbReference type="Google" id="ProtNLM"/>
    </source>
</evidence>
<comment type="subcellular location">
    <subcellularLocation>
        <location evidence="1">Secreted</location>
    </subcellularLocation>
</comment>
<dbReference type="AlphaFoldDB" id="A0A423WAZ1"/>
<dbReference type="OrthoDB" id="187139at2759"/>
<name>A0A423WAZ1_CYTCH</name>
<evidence type="ECO:0000313" key="12">
    <source>
        <dbReference type="Proteomes" id="UP000284375"/>
    </source>
</evidence>
<dbReference type="GO" id="GO:0004650">
    <property type="term" value="F:polygalacturonase activity"/>
    <property type="evidence" value="ECO:0007669"/>
    <property type="project" value="InterPro"/>
</dbReference>
<proteinExistence type="inferred from homology"/>
<keyword evidence="7 9" id="KW-0326">Glycosidase</keyword>
<evidence type="ECO:0000256" key="7">
    <source>
        <dbReference type="ARBA" id="ARBA00023295"/>
    </source>
</evidence>
<evidence type="ECO:0000256" key="6">
    <source>
        <dbReference type="ARBA" id="ARBA00023180"/>
    </source>
</evidence>
<reference evidence="11 12" key="1">
    <citation type="submission" date="2015-09" db="EMBL/GenBank/DDBJ databases">
        <title>Host preference determinants of Valsa canker pathogens revealed by comparative genomics.</title>
        <authorList>
            <person name="Yin Z."/>
            <person name="Huang L."/>
        </authorList>
    </citation>
    <scope>NUCLEOTIDE SEQUENCE [LARGE SCALE GENOMIC DNA]</scope>
    <source>
        <strain evidence="11 12">YSFL</strain>
    </source>
</reference>
<evidence type="ECO:0000256" key="5">
    <source>
        <dbReference type="ARBA" id="ARBA00022801"/>
    </source>
</evidence>
<dbReference type="PANTHER" id="PTHR31736:SF8">
    <property type="entry name" value="PUTATIVE (AFU_ORTHOLOGUE AFUA_7G06410)-RELATED"/>
    <property type="match status" value="1"/>
</dbReference>
<dbReference type="InterPro" id="IPR011050">
    <property type="entry name" value="Pectin_lyase_fold/virulence"/>
</dbReference>
<dbReference type="GO" id="GO:0005576">
    <property type="term" value="C:extracellular region"/>
    <property type="evidence" value="ECO:0007669"/>
    <property type="project" value="UniProtKB-SubCell"/>
</dbReference>
<dbReference type="GO" id="GO:0005975">
    <property type="term" value="P:carbohydrate metabolic process"/>
    <property type="evidence" value="ECO:0007669"/>
    <property type="project" value="InterPro"/>
</dbReference>
<evidence type="ECO:0000313" key="11">
    <source>
        <dbReference type="EMBL" id="ROW00546.1"/>
    </source>
</evidence>
<organism evidence="11 12">
    <name type="scientific">Cytospora chrysosperma</name>
    <name type="common">Cytospora canker fungus</name>
    <name type="synonym">Sphaeria chrysosperma</name>
    <dbReference type="NCBI Taxonomy" id="252740"/>
    <lineage>
        <taxon>Eukaryota</taxon>
        <taxon>Fungi</taxon>
        <taxon>Dikarya</taxon>
        <taxon>Ascomycota</taxon>
        <taxon>Pezizomycotina</taxon>
        <taxon>Sordariomycetes</taxon>
        <taxon>Sordariomycetidae</taxon>
        <taxon>Diaporthales</taxon>
        <taxon>Cytosporaceae</taxon>
        <taxon>Cytospora</taxon>
    </lineage>
</organism>
<dbReference type="InterPro" id="IPR000743">
    <property type="entry name" value="Glyco_hydro_28"/>
</dbReference>
<evidence type="ECO:0000256" key="8">
    <source>
        <dbReference type="ARBA" id="ARBA00023316"/>
    </source>
</evidence>
<protein>
    <recommendedName>
        <fullName evidence="13">Pectate lyase superfamily protein domain-containing protein</fullName>
    </recommendedName>
</protein>
<keyword evidence="6" id="KW-0325">Glycoprotein</keyword>
<evidence type="ECO:0000256" key="10">
    <source>
        <dbReference type="SAM" id="SignalP"/>
    </source>
</evidence>
<keyword evidence="5 9" id="KW-0378">Hydrolase</keyword>
<evidence type="ECO:0000256" key="4">
    <source>
        <dbReference type="ARBA" id="ARBA00022729"/>
    </source>
</evidence>
<dbReference type="PANTHER" id="PTHR31736">
    <property type="match status" value="1"/>
</dbReference>
<sequence>MLSLTLRRAFIAALQVPLILSQPYDVPPEKVCVVHPGIEGTDSAPAIIQAFSDCGHNGGTSRGRVIFTNETYTVKSVMNTTGLSNVDIELHGTLLWDTNIPYWLNHSLPVGYQNQTSAWLFGGEGLRWDGYGHGTLDGNGQYTFINGTNNYPGRPHQITFTGLKNSVIEGVRFVQSQMCTDTNQDVGFGFSSLNTDGADTIYADNITFRNWIVDNGDDSIALKANSTNILIEDCQFYTGLGLAIGSIGQYGKYRRPL</sequence>
<comment type="caution">
    <text evidence="11">The sequence shown here is derived from an EMBL/GenBank/DDBJ whole genome shotgun (WGS) entry which is preliminary data.</text>
</comment>
<keyword evidence="8" id="KW-0961">Cell wall biogenesis/degradation</keyword>
<comment type="similarity">
    <text evidence="2 9">Belongs to the glycosyl hydrolase 28 family.</text>
</comment>
<evidence type="ECO:0000256" key="3">
    <source>
        <dbReference type="ARBA" id="ARBA00022525"/>
    </source>
</evidence>
<accession>A0A423WAZ1</accession>
<dbReference type="EMBL" id="LJZO01000008">
    <property type="protein sequence ID" value="ROW00546.1"/>
    <property type="molecule type" value="Genomic_DNA"/>
</dbReference>
<feature type="signal peptide" evidence="10">
    <location>
        <begin position="1"/>
        <end position="21"/>
    </location>
</feature>
<feature type="chain" id="PRO_5019372439" description="Pectate lyase superfamily protein domain-containing protein" evidence="10">
    <location>
        <begin position="22"/>
        <end position="257"/>
    </location>
</feature>
<dbReference type="GO" id="GO:0071555">
    <property type="term" value="P:cell wall organization"/>
    <property type="evidence" value="ECO:0007669"/>
    <property type="project" value="UniProtKB-KW"/>
</dbReference>
<dbReference type="STRING" id="252740.A0A423WAZ1"/>
<dbReference type="Gene3D" id="2.160.20.10">
    <property type="entry name" value="Single-stranded right-handed beta-helix, Pectin lyase-like"/>
    <property type="match status" value="1"/>
</dbReference>
<keyword evidence="3" id="KW-0964">Secreted</keyword>
<dbReference type="InterPro" id="IPR012334">
    <property type="entry name" value="Pectin_lyas_fold"/>
</dbReference>
<evidence type="ECO:0000256" key="9">
    <source>
        <dbReference type="RuleBase" id="RU361169"/>
    </source>
</evidence>
<dbReference type="SUPFAM" id="SSF51126">
    <property type="entry name" value="Pectin lyase-like"/>
    <property type="match status" value="1"/>
</dbReference>